<organism evidence="8 9">
    <name type="scientific">Strongylocentrotus purpuratus</name>
    <name type="common">Purple sea urchin</name>
    <dbReference type="NCBI Taxonomy" id="7668"/>
    <lineage>
        <taxon>Eukaryota</taxon>
        <taxon>Metazoa</taxon>
        <taxon>Echinodermata</taxon>
        <taxon>Eleutherozoa</taxon>
        <taxon>Echinozoa</taxon>
        <taxon>Echinoidea</taxon>
        <taxon>Euechinoidea</taxon>
        <taxon>Echinacea</taxon>
        <taxon>Camarodonta</taxon>
        <taxon>Echinidea</taxon>
        <taxon>Strongylocentrotidae</taxon>
        <taxon>Strongylocentrotus</taxon>
    </lineage>
</organism>
<dbReference type="RefSeq" id="XP_001192756.3">
    <property type="nucleotide sequence ID" value="XM_001192756.4"/>
</dbReference>
<comment type="subcellular location">
    <subcellularLocation>
        <location evidence="1">Secreted</location>
    </subcellularLocation>
</comment>
<evidence type="ECO:0000256" key="6">
    <source>
        <dbReference type="SAM" id="SignalP"/>
    </source>
</evidence>
<dbReference type="PROSITE" id="PS51362">
    <property type="entry name" value="TGF_BETA_2"/>
    <property type="match status" value="1"/>
</dbReference>
<dbReference type="KEGG" id="spu:755949"/>
<name>A0A7M7G109_STRPU</name>
<dbReference type="InterPro" id="IPR015615">
    <property type="entry name" value="TGF-beta-rel"/>
</dbReference>
<dbReference type="AlphaFoldDB" id="A0A7M7G109"/>
<comment type="similarity">
    <text evidence="2 4">Belongs to the TGF-beta family.</text>
</comment>
<feature type="compositionally biased region" description="Polar residues" evidence="5">
    <location>
        <begin position="153"/>
        <end position="162"/>
    </location>
</feature>
<keyword evidence="6" id="KW-0732">Signal</keyword>
<feature type="region of interest" description="Disordered" evidence="5">
    <location>
        <begin position="28"/>
        <end position="75"/>
    </location>
</feature>
<evidence type="ECO:0000256" key="1">
    <source>
        <dbReference type="ARBA" id="ARBA00004613"/>
    </source>
</evidence>
<accession>A0A7M7G109</accession>
<dbReference type="CDD" id="cd19379">
    <property type="entry name" value="TGF_beta_GSDF"/>
    <property type="match status" value="1"/>
</dbReference>
<dbReference type="GO" id="GO:0005125">
    <property type="term" value="F:cytokine activity"/>
    <property type="evidence" value="ECO:0000318"/>
    <property type="project" value="GO_Central"/>
</dbReference>
<evidence type="ECO:0000256" key="3">
    <source>
        <dbReference type="ARBA" id="ARBA00022525"/>
    </source>
</evidence>
<feature type="signal peptide" evidence="6">
    <location>
        <begin position="1"/>
        <end position="27"/>
    </location>
</feature>
<feature type="chain" id="PRO_5029861490" description="TGF-beta family profile domain-containing protein" evidence="6">
    <location>
        <begin position="28"/>
        <end position="511"/>
    </location>
</feature>
<keyword evidence="4" id="KW-0339">Growth factor</keyword>
<dbReference type="GO" id="GO:0008083">
    <property type="term" value="F:growth factor activity"/>
    <property type="evidence" value="ECO:0007669"/>
    <property type="project" value="UniProtKB-KW"/>
</dbReference>
<dbReference type="GO" id="GO:0007178">
    <property type="term" value="P:cell surface receptor protein serine/threonine kinase signaling pathway"/>
    <property type="evidence" value="ECO:0000318"/>
    <property type="project" value="GO_Central"/>
</dbReference>
<dbReference type="Proteomes" id="UP000007110">
    <property type="component" value="Unassembled WGS sequence"/>
</dbReference>
<keyword evidence="3" id="KW-0964">Secreted</keyword>
<proteinExistence type="inferred from homology"/>
<evidence type="ECO:0000256" key="5">
    <source>
        <dbReference type="SAM" id="MobiDB-lite"/>
    </source>
</evidence>
<protein>
    <recommendedName>
        <fullName evidence="7">TGF-beta family profile domain-containing protein</fullName>
    </recommendedName>
</protein>
<dbReference type="InParanoid" id="A0A7M7G109"/>
<dbReference type="EnsemblMetazoa" id="XM_001192756">
    <property type="protein sequence ID" value="XP_001192756"/>
    <property type="gene ID" value="LOC755949"/>
</dbReference>
<dbReference type="Gene3D" id="2.10.90.10">
    <property type="entry name" value="Cystine-knot cytokines"/>
    <property type="match status" value="1"/>
</dbReference>
<evidence type="ECO:0000313" key="9">
    <source>
        <dbReference type="Proteomes" id="UP000007110"/>
    </source>
</evidence>
<evidence type="ECO:0000313" key="8">
    <source>
        <dbReference type="EnsemblMetazoa" id="XP_001192756"/>
    </source>
</evidence>
<keyword evidence="9" id="KW-1185">Reference proteome</keyword>
<evidence type="ECO:0000259" key="7">
    <source>
        <dbReference type="PROSITE" id="PS51362"/>
    </source>
</evidence>
<dbReference type="InterPro" id="IPR001839">
    <property type="entry name" value="TGF-b_C"/>
</dbReference>
<dbReference type="GO" id="GO:0005615">
    <property type="term" value="C:extracellular space"/>
    <property type="evidence" value="ECO:0000318"/>
    <property type="project" value="GO_Central"/>
</dbReference>
<dbReference type="InterPro" id="IPR029034">
    <property type="entry name" value="Cystine-knot_cytokine"/>
</dbReference>
<dbReference type="PANTHER" id="PTHR11848:SF302">
    <property type="entry name" value="TGF-BETA FAMILY PROFILE DOMAIN-CONTAINING PROTEIN"/>
    <property type="match status" value="1"/>
</dbReference>
<dbReference type="OrthoDB" id="6516235at2759"/>
<reference evidence="9" key="1">
    <citation type="submission" date="2015-02" db="EMBL/GenBank/DDBJ databases">
        <title>Genome sequencing for Strongylocentrotus purpuratus.</title>
        <authorList>
            <person name="Murali S."/>
            <person name="Liu Y."/>
            <person name="Vee V."/>
            <person name="English A."/>
            <person name="Wang M."/>
            <person name="Skinner E."/>
            <person name="Han Y."/>
            <person name="Muzny D.M."/>
            <person name="Worley K.C."/>
            <person name="Gibbs R.A."/>
        </authorList>
    </citation>
    <scope>NUCLEOTIDE SEQUENCE</scope>
</reference>
<dbReference type="Pfam" id="PF00019">
    <property type="entry name" value="TGF_beta"/>
    <property type="match status" value="1"/>
</dbReference>
<dbReference type="SMART" id="SM00204">
    <property type="entry name" value="TGFB"/>
    <property type="match status" value="1"/>
</dbReference>
<reference evidence="8" key="2">
    <citation type="submission" date="2021-01" db="UniProtKB">
        <authorList>
            <consortium name="EnsemblMetazoa"/>
        </authorList>
    </citation>
    <scope>IDENTIFICATION</scope>
</reference>
<evidence type="ECO:0000256" key="4">
    <source>
        <dbReference type="RuleBase" id="RU000354"/>
    </source>
</evidence>
<feature type="domain" description="TGF-beta family profile" evidence="7">
    <location>
        <begin position="370"/>
        <end position="492"/>
    </location>
</feature>
<sequence>MATLSRSCQLLVAAVLIVATFVSIVESSRNTRPYARPRGSSRHLGNLRYGTEGRRRSQDPFRTPGFIPNPAPELPSATRVKNAGNWFQNFIASKHASNNPPNSGPEHSTDHGAGDQEKVVVRPPIIKSGSVVTSPTITMIFLETIDARKRNSSRFQQPTQPERSQEEEEAVTNEATTLPSNPRPSRRAFTADELRIQCGGPNEAGLTDECYRFELPADLNNNAVVISGAVVLLPAGNRFPAPRQRTVHHNVTIVAKFPTSGEYAYRESISVQNISYDIPWKWKSASLPQGSSLVSRALQEDNTLLLKLSVISNDNGQPTTSNFIPMESNMLPVLVVDIEFNGTDSSTTSSTTTTATLRTTQANVLERQLRKRRTVLRATEDTPPNNTVTCSGYPGCCRRTMDVSFSDLGWSWMVAPRRLTTSVCIGSCLAPNMTFESFMVNLMQGHGRPSSRDERRCRPSRTDHFDALVINEDGDIQMMRLPDFIVRECACAENQRETKVPPVAPTEGKHV</sequence>
<feature type="region of interest" description="Disordered" evidence="5">
    <location>
        <begin position="93"/>
        <end position="114"/>
    </location>
</feature>
<feature type="region of interest" description="Disordered" evidence="5">
    <location>
        <begin position="150"/>
        <end position="186"/>
    </location>
</feature>
<dbReference type="PANTHER" id="PTHR11848">
    <property type="entry name" value="TGF-BETA FAMILY"/>
    <property type="match status" value="1"/>
</dbReference>
<dbReference type="GeneID" id="755949"/>
<evidence type="ECO:0000256" key="2">
    <source>
        <dbReference type="ARBA" id="ARBA00006656"/>
    </source>
</evidence>
<dbReference type="SUPFAM" id="SSF57501">
    <property type="entry name" value="Cystine-knot cytokines"/>
    <property type="match status" value="1"/>
</dbReference>